<dbReference type="InterPro" id="IPR007110">
    <property type="entry name" value="Ig-like_dom"/>
</dbReference>
<keyword evidence="5" id="KW-0418">Kinase</keyword>
<dbReference type="Proteomes" id="UP001557470">
    <property type="component" value="Unassembled WGS sequence"/>
</dbReference>
<evidence type="ECO:0000256" key="1">
    <source>
        <dbReference type="ARBA" id="ARBA00008651"/>
    </source>
</evidence>
<comment type="catalytic activity">
    <reaction evidence="9">
        <text>L-seryl-[protein] + ATP = O-phospho-L-seryl-[protein] + ADP + H(+)</text>
        <dbReference type="Rhea" id="RHEA:17989"/>
        <dbReference type="Rhea" id="RHEA-COMP:9863"/>
        <dbReference type="Rhea" id="RHEA-COMP:11604"/>
        <dbReference type="ChEBI" id="CHEBI:15378"/>
        <dbReference type="ChEBI" id="CHEBI:29999"/>
        <dbReference type="ChEBI" id="CHEBI:30616"/>
        <dbReference type="ChEBI" id="CHEBI:83421"/>
        <dbReference type="ChEBI" id="CHEBI:456216"/>
        <dbReference type="EC" id="2.7.11.1"/>
    </reaction>
</comment>
<evidence type="ECO:0000256" key="8">
    <source>
        <dbReference type="ARBA" id="ARBA00047899"/>
    </source>
</evidence>
<dbReference type="InterPro" id="IPR004166">
    <property type="entry name" value="a-kinase_dom"/>
</dbReference>
<feature type="domain" description="Alpha-type protein kinase" evidence="12">
    <location>
        <begin position="1207"/>
        <end position="1439"/>
    </location>
</feature>
<evidence type="ECO:0000256" key="9">
    <source>
        <dbReference type="ARBA" id="ARBA00048679"/>
    </source>
</evidence>
<dbReference type="SMART" id="SM00811">
    <property type="entry name" value="Alpha_kinase"/>
    <property type="match status" value="1"/>
</dbReference>
<dbReference type="InterPro" id="IPR011009">
    <property type="entry name" value="Kinase-like_dom_sf"/>
</dbReference>
<dbReference type="GO" id="GO:0004674">
    <property type="term" value="F:protein serine/threonine kinase activity"/>
    <property type="evidence" value="ECO:0007669"/>
    <property type="project" value="UniProtKB-KW"/>
</dbReference>
<feature type="domain" description="Ig-like" evidence="11">
    <location>
        <begin position="1080"/>
        <end position="1168"/>
    </location>
</feature>
<dbReference type="PANTHER" id="PTHR47091:SF2">
    <property type="entry name" value="ALPHA-PROTEIN KINASE 2"/>
    <property type="match status" value="1"/>
</dbReference>
<comment type="catalytic activity">
    <reaction evidence="8">
        <text>L-threonyl-[protein] + ATP = O-phospho-L-threonyl-[protein] + ADP + H(+)</text>
        <dbReference type="Rhea" id="RHEA:46608"/>
        <dbReference type="Rhea" id="RHEA-COMP:11060"/>
        <dbReference type="Rhea" id="RHEA-COMP:11605"/>
        <dbReference type="ChEBI" id="CHEBI:15378"/>
        <dbReference type="ChEBI" id="CHEBI:30013"/>
        <dbReference type="ChEBI" id="CHEBI:30616"/>
        <dbReference type="ChEBI" id="CHEBI:61977"/>
        <dbReference type="ChEBI" id="CHEBI:456216"/>
        <dbReference type="EC" id="2.7.11.1"/>
    </reaction>
</comment>
<protein>
    <recommendedName>
        <fullName evidence="2">non-specific serine/threonine protein kinase</fullName>
        <ecNumber evidence="2">2.7.11.1</ecNumber>
    </recommendedName>
</protein>
<dbReference type="PROSITE" id="PS50835">
    <property type="entry name" value="IG_LIKE"/>
    <property type="match status" value="1"/>
</dbReference>
<dbReference type="Pfam" id="PF02816">
    <property type="entry name" value="Alpha_kinase"/>
    <property type="match status" value="1"/>
</dbReference>
<keyword evidence="7" id="KW-0393">Immunoglobulin domain</keyword>
<gene>
    <name evidence="13" type="ORF">UPYG_G00287260</name>
</gene>
<dbReference type="Gene3D" id="2.60.40.10">
    <property type="entry name" value="Immunoglobulins"/>
    <property type="match status" value="1"/>
</dbReference>
<evidence type="ECO:0000259" key="11">
    <source>
        <dbReference type="PROSITE" id="PS50835"/>
    </source>
</evidence>
<evidence type="ECO:0000256" key="6">
    <source>
        <dbReference type="ARBA" id="ARBA00023157"/>
    </source>
</evidence>
<feature type="region of interest" description="Disordered" evidence="10">
    <location>
        <begin position="1"/>
        <end position="20"/>
    </location>
</feature>
<evidence type="ECO:0000256" key="3">
    <source>
        <dbReference type="ARBA" id="ARBA00022527"/>
    </source>
</evidence>
<keyword evidence="4" id="KW-0808">Transferase</keyword>
<dbReference type="EC" id="2.7.11.1" evidence="2"/>
<evidence type="ECO:0000256" key="7">
    <source>
        <dbReference type="ARBA" id="ARBA00023319"/>
    </source>
</evidence>
<dbReference type="Pfam" id="PF07679">
    <property type="entry name" value="I-set"/>
    <property type="match status" value="1"/>
</dbReference>
<proteinExistence type="inferred from homology"/>
<sequence>MHMDGVTTMEDDITPVSGPDDLMPACPSLSHRQMERLWSTEPISNLLLDTPPQPSPNSQCSEPCLLFSELTSPNPNIKRENSIGGPHSLVSIQTLQGPVAPHELYHNHSVGIAICVDLMEAIPSHLNIQANKTDLDPLVLIQSPHDVIVLPAEEVQKINQTGDSVEENVTDSPCDIHVLTCVTQDLVSDSKQHQWHINEQEKTSQSKTTLGSDHCCTAAPFNASRVLCESRLNGEQGREAVSLKPLEEQNESPNEVWLDACQYHELAGEEERVILVRDEWTRSPITGSSVIVCPDNTKGSGFLLGEEAAIGQGGSESDRWLSIAPVERSVSTDSWYSALSEWTVNVTEGGLQPEDFTTASIKAQDQGEELTQVCPQMPMAIQNKSVELLSVGHLQDRKEKREDTQTEEFYGGCISAAGQGEPKTKTELVIIENECPVKPRNSHSKLGPFSDKLFSPNIKVFGSEITMTEAVLAHAPLSFSSDLSGDLTTNAESSRKNLYELKKDNDISLKKDRYLQEDSVGRFRSQNIFPQPQKSKHVKDAAWKVTEDSVSQLGGLFIKEEGEERNYGSLSVSCYSPGSKKSKEDCVSGGDKRLQCLKELRPVTNYSNRNTDVWRHKDVEDANEDKNVSTNSKDFHGICSQEKSPQFVIPVITLAPLSNSVGQSLDCHTLEVETNQSCPNSNLLSENKGQSCGFLQPNIPPLPVLPPCFQRFHDNKISLENKEENVLTYMKRNITCSNKTADEVRKYTICSGWNVVRDITTSSLPNKESADGWSLDRKKIITVPHDVSLLGKELSNCIIITGDHVMISEKERIAYFTLDQEGPLEGRTSLLKQMKSEQNKHPNKSITANLKNSSKMPNKTRKHSKKDKLEGGYHLSQLASKPQENLPFESHFKCDPKPTPKDVSDACVAVVDTFISTENITSIKAQGKKKKHSEKHSQNATVKAVEPLSEAENGVKPKTATKGKIDVFEAKFGVTGEKSNNMPKAAFPCKKDNLHCNSKQKQPVVKDRAISVDKSSGCGIASKSLPSSIPVHQNLNDGVIKKHLLSVDKYGKHEPKVAVDTTHTYSEGLKKRTQHLPKVPRVVQAIQAMPVGDDPQSLRLWCQFTGVFCDYTITWTKEGAVLTEIKRSAGDESRVSLTITKASSKDLGKYVCSLLCSKGSVILEYLLTYEVLSEIVIPATPPKFTVATPNEVVEDEEAVNCSCLLFRENFLSDQYFGENQPASLITEKEHFGEGMHRKAFRTRIKAGMVPVFTQGHPCVLKVHNAMRYGTKNNEELVQKNYNLAIEECHVQNTAREYIKAWTTVVKKQEAFGEVPEIIPIYLVHRPSNDIPYATLEEELMGDFVKYSVRDGKEINLKRRDSEAGQKCCAFQHWVYQKTEGNLLITDMQGVGMRLTDVGIATCKKGYKGFKGNCATSFIDQFKALHLCNNYCEVLGLNSLQPKPKKVVPKPKPTQPETKKKVSGPTLKCKP</sequence>
<dbReference type="PANTHER" id="PTHR47091">
    <property type="entry name" value="ALPHA-PROTEIN KINASE 2-RELATED"/>
    <property type="match status" value="1"/>
</dbReference>
<comment type="caution">
    <text evidence="13">The sequence shown here is derived from an EMBL/GenBank/DDBJ whole genome shotgun (WGS) entry which is preliminary data.</text>
</comment>
<accession>A0ABD0W483</accession>
<evidence type="ECO:0000313" key="14">
    <source>
        <dbReference type="Proteomes" id="UP001557470"/>
    </source>
</evidence>
<dbReference type="InterPro" id="IPR013783">
    <property type="entry name" value="Ig-like_fold"/>
</dbReference>
<evidence type="ECO:0000313" key="13">
    <source>
        <dbReference type="EMBL" id="KAL0965889.1"/>
    </source>
</evidence>
<evidence type="ECO:0000256" key="2">
    <source>
        <dbReference type="ARBA" id="ARBA00012513"/>
    </source>
</evidence>
<keyword evidence="3" id="KW-0723">Serine/threonine-protein kinase</keyword>
<feature type="compositionally biased region" description="Polar residues" evidence="10">
    <location>
        <begin position="844"/>
        <end position="857"/>
    </location>
</feature>
<evidence type="ECO:0000256" key="10">
    <source>
        <dbReference type="SAM" id="MobiDB-lite"/>
    </source>
</evidence>
<evidence type="ECO:0000256" key="5">
    <source>
        <dbReference type="ARBA" id="ARBA00022777"/>
    </source>
</evidence>
<reference evidence="13 14" key="1">
    <citation type="submission" date="2024-06" db="EMBL/GenBank/DDBJ databases">
        <authorList>
            <person name="Pan Q."/>
            <person name="Wen M."/>
            <person name="Jouanno E."/>
            <person name="Zahm M."/>
            <person name="Klopp C."/>
            <person name="Cabau C."/>
            <person name="Louis A."/>
            <person name="Berthelot C."/>
            <person name="Parey E."/>
            <person name="Roest Crollius H."/>
            <person name="Montfort J."/>
            <person name="Robinson-Rechavi M."/>
            <person name="Bouchez O."/>
            <person name="Lampietro C."/>
            <person name="Lopez Roques C."/>
            <person name="Donnadieu C."/>
            <person name="Postlethwait J."/>
            <person name="Bobe J."/>
            <person name="Verreycken H."/>
            <person name="Guiguen Y."/>
        </authorList>
    </citation>
    <scope>NUCLEOTIDE SEQUENCE [LARGE SCALE GENOMIC DNA]</scope>
    <source>
        <strain evidence="13">Up_M1</strain>
        <tissue evidence="13">Testis</tissue>
    </source>
</reference>
<dbReference type="CDD" id="cd00096">
    <property type="entry name" value="Ig"/>
    <property type="match status" value="1"/>
</dbReference>
<dbReference type="SUPFAM" id="SSF48726">
    <property type="entry name" value="Immunoglobulin"/>
    <property type="match status" value="1"/>
</dbReference>
<feature type="region of interest" description="Disordered" evidence="10">
    <location>
        <begin position="1440"/>
        <end position="1470"/>
    </location>
</feature>
<dbReference type="InterPro" id="IPR013098">
    <property type="entry name" value="Ig_I-set"/>
</dbReference>
<dbReference type="PROSITE" id="PS51158">
    <property type="entry name" value="ALPHA_KINASE"/>
    <property type="match status" value="1"/>
</dbReference>
<evidence type="ECO:0000256" key="4">
    <source>
        <dbReference type="ARBA" id="ARBA00022679"/>
    </source>
</evidence>
<evidence type="ECO:0000259" key="12">
    <source>
        <dbReference type="PROSITE" id="PS51158"/>
    </source>
</evidence>
<keyword evidence="14" id="KW-1185">Reference proteome</keyword>
<keyword evidence="6" id="KW-1015">Disulfide bond</keyword>
<organism evidence="13 14">
    <name type="scientific">Umbra pygmaea</name>
    <name type="common">Eastern mudminnow</name>
    <dbReference type="NCBI Taxonomy" id="75934"/>
    <lineage>
        <taxon>Eukaryota</taxon>
        <taxon>Metazoa</taxon>
        <taxon>Chordata</taxon>
        <taxon>Craniata</taxon>
        <taxon>Vertebrata</taxon>
        <taxon>Euteleostomi</taxon>
        <taxon>Actinopterygii</taxon>
        <taxon>Neopterygii</taxon>
        <taxon>Teleostei</taxon>
        <taxon>Protacanthopterygii</taxon>
        <taxon>Esociformes</taxon>
        <taxon>Umbridae</taxon>
        <taxon>Umbra</taxon>
    </lineage>
</organism>
<name>A0ABD0W483_UMBPY</name>
<dbReference type="Gene3D" id="3.20.200.10">
    <property type="entry name" value="MHCK/EF2 kinase"/>
    <property type="match status" value="1"/>
</dbReference>
<comment type="similarity">
    <text evidence="1">Belongs to the protein kinase superfamily. Alpha-type protein kinase family. ALPK subfamily.</text>
</comment>
<feature type="region of interest" description="Disordered" evidence="10">
    <location>
        <begin position="834"/>
        <end position="871"/>
    </location>
</feature>
<dbReference type="InterPro" id="IPR036179">
    <property type="entry name" value="Ig-like_dom_sf"/>
</dbReference>
<dbReference type="EMBL" id="JAGEUA010000009">
    <property type="protein sequence ID" value="KAL0965889.1"/>
    <property type="molecule type" value="Genomic_DNA"/>
</dbReference>
<dbReference type="SUPFAM" id="SSF56112">
    <property type="entry name" value="Protein kinase-like (PK-like)"/>
    <property type="match status" value="1"/>
</dbReference>